<organism evidence="1 2">
    <name type="scientific">Cuscuta australis</name>
    <dbReference type="NCBI Taxonomy" id="267555"/>
    <lineage>
        <taxon>Eukaryota</taxon>
        <taxon>Viridiplantae</taxon>
        <taxon>Streptophyta</taxon>
        <taxon>Embryophyta</taxon>
        <taxon>Tracheophyta</taxon>
        <taxon>Spermatophyta</taxon>
        <taxon>Magnoliopsida</taxon>
        <taxon>eudicotyledons</taxon>
        <taxon>Gunneridae</taxon>
        <taxon>Pentapetalae</taxon>
        <taxon>asterids</taxon>
        <taxon>lamiids</taxon>
        <taxon>Solanales</taxon>
        <taxon>Convolvulaceae</taxon>
        <taxon>Cuscuteae</taxon>
        <taxon>Cuscuta</taxon>
        <taxon>Cuscuta subgen. Grammica</taxon>
        <taxon>Cuscuta sect. Cleistogrammica</taxon>
    </lineage>
</organism>
<comment type="caution">
    <text evidence="1">The sequence shown here is derived from an EMBL/GenBank/DDBJ whole genome shotgun (WGS) entry which is preliminary data.</text>
</comment>
<name>A0A328EAV6_9ASTE</name>
<sequence length="180" mass="20300">MEALRKMPPSPGKPDETGDQFTFHVSNCPYCRLKLNFDASFTRTSQRGAAILRDSCGKLTSGASFQLQALSPFQEEVEASTKGMNWATDLTNDFIVEPDAWEVYTLATNFIPHRTSPFPIDSLGCQLLDHNLPLIHTLREGKGPADILAKEDRSRDEDIILYPEFSIRQDFVPSFRFDDP</sequence>
<gene>
    <name evidence="1" type="ORF">DM860_015467</name>
</gene>
<dbReference type="Proteomes" id="UP000249390">
    <property type="component" value="Unassembled WGS sequence"/>
</dbReference>
<evidence type="ECO:0000313" key="2">
    <source>
        <dbReference type="Proteomes" id="UP000249390"/>
    </source>
</evidence>
<keyword evidence="2" id="KW-1185">Reference proteome</keyword>
<accession>A0A328EAV6</accession>
<proteinExistence type="predicted"/>
<dbReference type="EMBL" id="NQVE01000017">
    <property type="protein sequence ID" value="RAL53739.1"/>
    <property type="molecule type" value="Genomic_DNA"/>
</dbReference>
<protein>
    <submittedName>
        <fullName evidence="1">Uncharacterized protein</fullName>
    </submittedName>
</protein>
<dbReference type="InterPro" id="IPR044730">
    <property type="entry name" value="RNase_H-like_dom_plant"/>
</dbReference>
<dbReference type="AlphaFoldDB" id="A0A328EAV6"/>
<reference evidence="1 2" key="1">
    <citation type="submission" date="2018-06" db="EMBL/GenBank/DDBJ databases">
        <title>The Genome of Cuscuta australis (Dodder) Provides Insight into the Evolution of Plant Parasitism.</title>
        <authorList>
            <person name="Liu H."/>
        </authorList>
    </citation>
    <scope>NUCLEOTIDE SEQUENCE [LARGE SCALE GENOMIC DNA]</scope>
    <source>
        <strain evidence="2">cv. Yunnan</strain>
        <tissue evidence="1">Vines</tissue>
    </source>
</reference>
<dbReference type="CDD" id="cd06222">
    <property type="entry name" value="RNase_H_like"/>
    <property type="match status" value="1"/>
</dbReference>
<evidence type="ECO:0000313" key="1">
    <source>
        <dbReference type="EMBL" id="RAL53739.1"/>
    </source>
</evidence>